<dbReference type="RefSeq" id="WP_275232717.1">
    <property type="nucleotide sequence ID" value="NZ_JARDXE010000023.1"/>
</dbReference>
<organism evidence="1 2">
    <name type="scientific">Rhodococcus qingshengii</name>
    <dbReference type="NCBI Taxonomy" id="334542"/>
    <lineage>
        <taxon>Bacteria</taxon>
        <taxon>Bacillati</taxon>
        <taxon>Actinomycetota</taxon>
        <taxon>Actinomycetes</taxon>
        <taxon>Mycobacteriales</taxon>
        <taxon>Nocardiaceae</taxon>
        <taxon>Rhodococcus</taxon>
        <taxon>Rhodococcus erythropolis group</taxon>
    </lineage>
</organism>
<sequence length="350" mass="39142">MSVETLTWLNTNTLIGMTDERGESWHYRAEEQGERSNHYPGAIPVGDVADRLFHWDAIKIPVLAEFPADVDTMTRLDDLGYPVEVKRLPALVAVARSDNRHVFKVFSDGYEPHQYREWLLGAVSNVLGDTLVVTSAGLLRRGGQAWVEVSVPETMHDLRTGFAYRPNVLAATSLDGSLATTYGRTVTATVCDNTMSAALAESIDQRVKFRHSRNSTLQSAKVREALNLLEVTSDEFTETLHRLSAMTVTDRQWFAFLDAWHPLPVEEGRSRTTSMRIRDELVDMYRSDVRANTWRGTGLGVVQAVNTWAHHKQAVKGATRSERNQEGAISGRFEKLDSSVLTTLNRVLAA</sequence>
<reference evidence="1" key="1">
    <citation type="submission" date="2023-02" db="EMBL/GenBank/DDBJ databases">
        <title>A novel hydrolase synthesized by Rhodococcus erythropolis HQ is responsible for the detoxification of Zearalenone.</title>
        <authorList>
            <person name="Hu J."/>
            <person name="Xu J."/>
        </authorList>
    </citation>
    <scope>NUCLEOTIDE SEQUENCE</scope>
    <source>
        <strain evidence="1">HQ</strain>
    </source>
</reference>
<dbReference type="AlphaFoldDB" id="A0AAW6LQM2"/>
<accession>A0AAW6LQM2</accession>
<evidence type="ECO:0000313" key="1">
    <source>
        <dbReference type="EMBL" id="MDE8649004.1"/>
    </source>
</evidence>
<protein>
    <submittedName>
        <fullName evidence="1">DUF932 domain-containing protein</fullName>
    </submittedName>
</protein>
<proteinExistence type="predicted"/>
<dbReference type="Pfam" id="PF06067">
    <property type="entry name" value="DUF932"/>
    <property type="match status" value="1"/>
</dbReference>
<dbReference type="EMBL" id="JARDXE010000023">
    <property type="protein sequence ID" value="MDE8649004.1"/>
    <property type="molecule type" value="Genomic_DNA"/>
</dbReference>
<comment type="caution">
    <text evidence="1">The sequence shown here is derived from an EMBL/GenBank/DDBJ whole genome shotgun (WGS) entry which is preliminary data.</text>
</comment>
<evidence type="ECO:0000313" key="2">
    <source>
        <dbReference type="Proteomes" id="UP001217325"/>
    </source>
</evidence>
<dbReference type="InterPro" id="IPR017686">
    <property type="entry name" value="Phg/plasmid-like_prot"/>
</dbReference>
<dbReference type="NCBIfam" id="TIGR03299">
    <property type="entry name" value="LGT_TIGR03299"/>
    <property type="match status" value="1"/>
</dbReference>
<gene>
    <name evidence="1" type="ORF">PXH69_28935</name>
</gene>
<dbReference type="Proteomes" id="UP001217325">
    <property type="component" value="Unassembled WGS sequence"/>
</dbReference>
<name>A0AAW6LQM2_RHOSG</name>
<dbReference type="InterPro" id="IPR026325">
    <property type="entry name" value="DUF932"/>
</dbReference>